<name>A0ABN1N1R3_9BACT</name>
<dbReference type="EMBL" id="BAAAFI010000013">
    <property type="protein sequence ID" value="GAA0879480.1"/>
    <property type="molecule type" value="Genomic_DNA"/>
</dbReference>
<dbReference type="Proteomes" id="UP001500469">
    <property type="component" value="Unassembled WGS sequence"/>
</dbReference>
<reference evidence="1 2" key="1">
    <citation type="journal article" date="2019" name="Int. J. Syst. Evol. Microbiol.">
        <title>The Global Catalogue of Microorganisms (GCM) 10K type strain sequencing project: providing services to taxonomists for standard genome sequencing and annotation.</title>
        <authorList>
            <consortium name="The Broad Institute Genomics Platform"/>
            <consortium name="The Broad Institute Genome Sequencing Center for Infectious Disease"/>
            <person name="Wu L."/>
            <person name="Ma J."/>
        </authorList>
    </citation>
    <scope>NUCLEOTIDE SEQUENCE [LARGE SCALE GENOMIC DNA]</scope>
    <source>
        <strain evidence="1 2">JCM 16112</strain>
    </source>
</reference>
<accession>A0ABN1N1R3</accession>
<sequence length="62" mass="7547">MNERQIYSIDFRLQIMDHLSIGRFGRESLKGEEAFRKKTEEITVKCIHSKLTEKLYEYLYIF</sequence>
<protein>
    <submittedName>
        <fullName evidence="1">Uncharacterized protein</fullName>
    </submittedName>
</protein>
<keyword evidence="2" id="KW-1185">Reference proteome</keyword>
<evidence type="ECO:0000313" key="2">
    <source>
        <dbReference type="Proteomes" id="UP001500469"/>
    </source>
</evidence>
<comment type="caution">
    <text evidence="1">The sequence shown here is derived from an EMBL/GenBank/DDBJ whole genome shotgun (WGS) entry which is preliminary data.</text>
</comment>
<proteinExistence type="predicted"/>
<gene>
    <name evidence="1" type="ORF">GCM10009119_24480</name>
</gene>
<organism evidence="1 2">
    <name type="scientific">Algoriphagus jejuensis</name>
    <dbReference type="NCBI Taxonomy" id="419934"/>
    <lineage>
        <taxon>Bacteria</taxon>
        <taxon>Pseudomonadati</taxon>
        <taxon>Bacteroidota</taxon>
        <taxon>Cytophagia</taxon>
        <taxon>Cytophagales</taxon>
        <taxon>Cyclobacteriaceae</taxon>
        <taxon>Algoriphagus</taxon>
    </lineage>
</organism>
<evidence type="ECO:0000313" key="1">
    <source>
        <dbReference type="EMBL" id="GAA0879480.1"/>
    </source>
</evidence>